<dbReference type="CDD" id="cd00085">
    <property type="entry name" value="HNHc"/>
    <property type="match status" value="1"/>
</dbReference>
<evidence type="ECO:0000313" key="3">
    <source>
        <dbReference type="EMBL" id="MET4542032.1"/>
    </source>
</evidence>
<gene>
    <name evidence="3" type="ORF">ABIE37_003835</name>
</gene>
<organism evidence="3 4">
    <name type="scientific">Arthrobacter bambusae</name>
    <dbReference type="NCBI Taxonomy" id="1338426"/>
    <lineage>
        <taxon>Bacteria</taxon>
        <taxon>Bacillati</taxon>
        <taxon>Actinomycetota</taxon>
        <taxon>Actinomycetes</taxon>
        <taxon>Micrococcales</taxon>
        <taxon>Micrococcaceae</taxon>
        <taxon>Arthrobacter</taxon>
    </lineage>
</organism>
<evidence type="ECO:0000259" key="2">
    <source>
        <dbReference type="SMART" id="SM00507"/>
    </source>
</evidence>
<dbReference type="GeneID" id="92754762"/>
<evidence type="ECO:0000313" key="4">
    <source>
        <dbReference type="Proteomes" id="UP001549307"/>
    </source>
</evidence>
<reference evidence="3 4" key="1">
    <citation type="submission" date="2024-06" db="EMBL/GenBank/DDBJ databases">
        <title>Sorghum-associated microbial communities from plants grown in Nebraska, USA.</title>
        <authorList>
            <person name="Schachtman D."/>
        </authorList>
    </citation>
    <scope>NUCLEOTIDE SEQUENCE [LARGE SCALE GENOMIC DNA]</scope>
    <source>
        <strain evidence="3 4">3552</strain>
    </source>
</reference>
<dbReference type="InterPro" id="IPR003615">
    <property type="entry name" value="HNH_nuc"/>
</dbReference>
<dbReference type="EMBL" id="JBEPSN010000011">
    <property type="protein sequence ID" value="MET4542032.1"/>
    <property type="molecule type" value="Genomic_DNA"/>
</dbReference>
<feature type="compositionally biased region" description="Low complexity" evidence="1">
    <location>
        <begin position="489"/>
        <end position="509"/>
    </location>
</feature>
<feature type="compositionally biased region" description="Basic residues" evidence="1">
    <location>
        <begin position="727"/>
        <end position="742"/>
    </location>
</feature>
<sequence>MEETGQWTARGAESSPAVAALTALRSRRFLSMPDLLRAGFKDSTTPITWTGHFHGAGLLNNKAKSAPGSSLTGPAPALADVPVQSAGPAPEPQRKPQTGRGPKPAQTDQPVDTQRPDPKAAAGPDLTAGGPDLTAARRDLTADEPDLTAARRDMAAGGPDLTAARRDLAALLVDSAALLDSARLSAADEASLLGFHEAADFAGKVEEIARSVEYLQVVAARAVERTRNQALTAGPGSSAAAPEWRTGWTDPVPEPGSDTATTSQSAAPLSRPGTATAAATDGEAHSTPSAGGAGSVTGTGPARWTSAAKASVLDDGYRNAAEFLRARLRIGIGEAKRRLALAPDILPRTGMTGQEIPARREILAQAVGSALVPSRSASIISTALDKVRNLTDEDTLTRMEHALTTTAVETDPDFVTKTAKRWIDVIDHDGPEPTEEILRQLQGVFLRQRRRHGLHHLEIFATDEQYEILTTAMNVATNPRLTTTRTKAEAGTEADTGTGTDADQTAPAGPDLDRRSRPQKLLNGLTGACSLAMRTGKLPSNGGLPPQLTVTIGYQELLEQVHNHQQHNTGTGTGTGTGTDTGTGTGTGTGTVAGTGTGTATFTGPMHPNTIRKIACNAEIIPVLLGSDSRVLDIGHTTRIFPPHIRKAITARDQGCAFPDCTMPAPWCEAHHTTYWSHGGTTSTENGTLLCSHHHHLIHKEQWRIDMKTGVPWFIPPPHIDPQQTPRRNHHHTPHRNTPHRT</sequence>
<feature type="compositionally biased region" description="Low complexity" evidence="1">
    <location>
        <begin position="274"/>
        <end position="290"/>
    </location>
</feature>
<dbReference type="RefSeq" id="WP_354232304.1">
    <property type="nucleotide sequence ID" value="NZ_JBEPSN010000011.1"/>
</dbReference>
<accession>A0ABV2PB72</accession>
<feature type="compositionally biased region" description="Gly residues" evidence="1">
    <location>
        <begin position="571"/>
        <end position="592"/>
    </location>
</feature>
<dbReference type="SMART" id="SM00507">
    <property type="entry name" value="HNHc"/>
    <property type="match status" value="1"/>
</dbReference>
<evidence type="ECO:0000256" key="1">
    <source>
        <dbReference type="SAM" id="MobiDB-lite"/>
    </source>
</evidence>
<dbReference type="Pfam" id="PF13391">
    <property type="entry name" value="HNH_2"/>
    <property type="match status" value="1"/>
</dbReference>
<feature type="region of interest" description="Disordered" evidence="1">
    <location>
        <begin position="480"/>
        <end position="518"/>
    </location>
</feature>
<feature type="region of interest" description="Disordered" evidence="1">
    <location>
        <begin position="716"/>
        <end position="742"/>
    </location>
</feature>
<name>A0ABV2PB72_9MICC</name>
<comment type="caution">
    <text evidence="3">The sequence shown here is derived from an EMBL/GenBank/DDBJ whole genome shotgun (WGS) entry which is preliminary data.</text>
</comment>
<feature type="compositionally biased region" description="Polar residues" evidence="1">
    <location>
        <begin position="258"/>
        <end position="267"/>
    </location>
</feature>
<keyword evidence="4" id="KW-1185">Reference proteome</keyword>
<protein>
    <recommendedName>
        <fullName evidence="2">HNH nuclease domain-containing protein</fullName>
    </recommendedName>
</protein>
<dbReference type="Pfam" id="PF02720">
    <property type="entry name" value="DUF222"/>
    <property type="match status" value="1"/>
</dbReference>
<dbReference type="Proteomes" id="UP001549307">
    <property type="component" value="Unassembled WGS sequence"/>
</dbReference>
<proteinExistence type="predicted"/>
<feature type="region of interest" description="Disordered" evidence="1">
    <location>
        <begin position="64"/>
        <end position="138"/>
    </location>
</feature>
<dbReference type="InterPro" id="IPR003870">
    <property type="entry name" value="DUF222"/>
</dbReference>
<feature type="domain" description="HNH nuclease" evidence="2">
    <location>
        <begin position="644"/>
        <end position="696"/>
    </location>
</feature>
<feature type="region of interest" description="Disordered" evidence="1">
    <location>
        <begin position="564"/>
        <end position="592"/>
    </location>
</feature>
<feature type="region of interest" description="Disordered" evidence="1">
    <location>
        <begin position="229"/>
        <end position="301"/>
    </location>
</feature>